<feature type="transmembrane region" description="Helical" evidence="7">
    <location>
        <begin position="134"/>
        <end position="162"/>
    </location>
</feature>
<keyword evidence="4 7" id="KW-0812">Transmembrane</keyword>
<feature type="transmembrane region" description="Helical" evidence="7">
    <location>
        <begin position="174"/>
        <end position="194"/>
    </location>
</feature>
<dbReference type="PANTHER" id="PTHR43163:SF3">
    <property type="entry name" value="PEPTIDE ABC TRANSPORTER PERMEASE PROTEIN"/>
    <property type="match status" value="1"/>
</dbReference>
<keyword evidence="5 7" id="KW-1133">Transmembrane helix</keyword>
<evidence type="ECO:0000256" key="7">
    <source>
        <dbReference type="RuleBase" id="RU363032"/>
    </source>
</evidence>
<dbReference type="InterPro" id="IPR035906">
    <property type="entry name" value="MetI-like_sf"/>
</dbReference>
<evidence type="ECO:0000256" key="3">
    <source>
        <dbReference type="ARBA" id="ARBA00022475"/>
    </source>
</evidence>
<dbReference type="PROSITE" id="PS50928">
    <property type="entry name" value="ABC_TM1"/>
    <property type="match status" value="1"/>
</dbReference>
<dbReference type="InterPro" id="IPR000515">
    <property type="entry name" value="MetI-like"/>
</dbReference>
<proteinExistence type="inferred from homology"/>
<dbReference type="CDD" id="cd06261">
    <property type="entry name" value="TM_PBP2"/>
    <property type="match status" value="1"/>
</dbReference>
<feature type="transmembrane region" description="Helical" evidence="7">
    <location>
        <begin position="496"/>
        <end position="518"/>
    </location>
</feature>
<feature type="transmembrane region" description="Helical" evidence="7">
    <location>
        <begin position="379"/>
        <end position="403"/>
    </location>
</feature>
<keyword evidence="6 7" id="KW-0472">Membrane</keyword>
<evidence type="ECO:0000313" key="10">
    <source>
        <dbReference type="Proteomes" id="UP000254467"/>
    </source>
</evidence>
<organism evidence="9 10">
    <name type="scientific">Corynebacterium pilosum</name>
    <dbReference type="NCBI Taxonomy" id="35756"/>
    <lineage>
        <taxon>Bacteria</taxon>
        <taxon>Bacillati</taxon>
        <taxon>Actinomycetota</taxon>
        <taxon>Actinomycetes</taxon>
        <taxon>Mycobacteriales</taxon>
        <taxon>Corynebacteriaceae</taxon>
        <taxon>Corynebacterium</taxon>
    </lineage>
</organism>
<keyword evidence="2 7" id="KW-0813">Transport</keyword>
<accession>A0A376CPJ0</accession>
<dbReference type="PANTHER" id="PTHR43163">
    <property type="entry name" value="DIPEPTIDE TRANSPORT SYSTEM PERMEASE PROTEIN DPPB-RELATED"/>
    <property type="match status" value="1"/>
</dbReference>
<evidence type="ECO:0000256" key="6">
    <source>
        <dbReference type="ARBA" id="ARBA00023136"/>
    </source>
</evidence>
<evidence type="ECO:0000256" key="5">
    <source>
        <dbReference type="ARBA" id="ARBA00022989"/>
    </source>
</evidence>
<feature type="transmembrane region" description="Helical" evidence="7">
    <location>
        <begin position="538"/>
        <end position="562"/>
    </location>
</feature>
<gene>
    <name evidence="9" type="primary">gsiC_2</name>
    <name evidence="9" type="ORF">NCTC11862_01825</name>
</gene>
<evidence type="ECO:0000313" key="9">
    <source>
        <dbReference type="EMBL" id="STC70019.1"/>
    </source>
</evidence>
<feature type="domain" description="ABC transmembrane type-1" evidence="8">
    <location>
        <begin position="375"/>
        <end position="561"/>
    </location>
</feature>
<dbReference type="STRING" id="35756.GCA_001044155_00243"/>
<comment type="similarity">
    <text evidence="7">Belongs to the binding-protein-dependent transport system permease family.</text>
</comment>
<dbReference type="OrthoDB" id="8480309at2"/>
<feature type="transmembrane region" description="Helical" evidence="7">
    <location>
        <begin position="410"/>
        <end position="429"/>
    </location>
</feature>
<evidence type="ECO:0000256" key="1">
    <source>
        <dbReference type="ARBA" id="ARBA00004651"/>
    </source>
</evidence>
<feature type="transmembrane region" description="Helical" evidence="7">
    <location>
        <begin position="323"/>
        <end position="342"/>
    </location>
</feature>
<feature type="transmembrane region" description="Helical" evidence="7">
    <location>
        <begin position="99"/>
        <end position="122"/>
    </location>
</feature>
<dbReference type="AlphaFoldDB" id="A0A376CPJ0"/>
<feature type="transmembrane region" description="Helical" evidence="7">
    <location>
        <begin position="435"/>
        <end position="457"/>
    </location>
</feature>
<dbReference type="RefSeq" id="WP_018581337.1">
    <property type="nucleotide sequence ID" value="NZ_LDYD01000014.1"/>
</dbReference>
<dbReference type="GO" id="GO:0055085">
    <property type="term" value="P:transmembrane transport"/>
    <property type="evidence" value="ECO:0007669"/>
    <property type="project" value="InterPro"/>
</dbReference>
<dbReference type="EMBL" id="UFXQ01000001">
    <property type="protein sequence ID" value="STC70019.1"/>
    <property type="molecule type" value="Genomic_DNA"/>
</dbReference>
<feature type="transmembrane region" description="Helical" evidence="7">
    <location>
        <begin position="7"/>
        <end position="25"/>
    </location>
</feature>
<dbReference type="Proteomes" id="UP000254467">
    <property type="component" value="Unassembled WGS sequence"/>
</dbReference>
<dbReference type="Gene3D" id="1.10.3720.10">
    <property type="entry name" value="MetI-like"/>
    <property type="match status" value="2"/>
</dbReference>
<dbReference type="SUPFAM" id="SSF161098">
    <property type="entry name" value="MetI-like"/>
    <property type="match status" value="2"/>
</dbReference>
<keyword evidence="10" id="KW-1185">Reference proteome</keyword>
<reference evidence="9 10" key="1">
    <citation type="submission" date="2018-06" db="EMBL/GenBank/DDBJ databases">
        <authorList>
            <consortium name="Pathogen Informatics"/>
            <person name="Doyle S."/>
        </authorList>
    </citation>
    <scope>NUCLEOTIDE SEQUENCE [LARGE SCALE GENOMIC DNA]</scope>
    <source>
        <strain evidence="9 10">NCTC11862</strain>
    </source>
</reference>
<protein>
    <submittedName>
        <fullName evidence="9">ABC transporter permease</fullName>
    </submittedName>
</protein>
<feature type="transmembrane region" description="Helical" evidence="7">
    <location>
        <begin position="274"/>
        <end position="295"/>
    </location>
</feature>
<comment type="subcellular location">
    <subcellularLocation>
        <location evidence="1 7">Cell membrane</location>
        <topology evidence="1 7">Multi-pass membrane protein</topology>
    </subcellularLocation>
</comment>
<evidence type="ECO:0000256" key="2">
    <source>
        <dbReference type="ARBA" id="ARBA00022448"/>
    </source>
</evidence>
<name>A0A376CPJ0_9CORY</name>
<dbReference type="GO" id="GO:0005886">
    <property type="term" value="C:plasma membrane"/>
    <property type="evidence" value="ECO:0007669"/>
    <property type="project" value="UniProtKB-SubCell"/>
</dbReference>
<evidence type="ECO:0000259" key="8">
    <source>
        <dbReference type="PROSITE" id="PS50928"/>
    </source>
</evidence>
<keyword evidence="3" id="KW-1003">Cell membrane</keyword>
<evidence type="ECO:0000256" key="4">
    <source>
        <dbReference type="ARBA" id="ARBA00022692"/>
    </source>
</evidence>
<feature type="transmembrane region" description="Helical" evidence="7">
    <location>
        <begin position="235"/>
        <end position="254"/>
    </location>
</feature>
<sequence length="572" mass="58992">MASIVSRIVAIVGLLILIGLLPWLTTSSPEYTVLRARYSELPVTEENLAAVREQLGLDRGPVAIFGSWVGGILRGDLGTSWVSGAPVGPGMIQALGVSLTLMAIALSISLCVAVLLCAPTIYRGVRGCPARGSGALAVALTALPEFLLATVFLLVGAVWLGWFPPYGWRDFSYAVLPALSLGVPAGGYLGRLLSDALADAFRERWVDTWRQVGVSGTRLLAAVTRRALPGVFSQVGLTVVGMTGGAVAVEQVFAIPGLGRATLGAAAAQDIPALQAGVLLLLALAVTVGVICEVLRRQLLGPAHALQSAPVPNPAAYRRRRDYIVPALSGGLLAVMIVAGIGRDPYSTSHGRLEPPSWRLPFGSDSSGRDLLGRVAHGALGTVGTALLVVVSCLLIGLLVGLAGRAGTGFMEVANAAPPIIAGLIMAALTGPSLYGAAIAVALVSWAPLAAHTAALVEEAKSRPYIAMLPLLGTGPVRTMTHHVIPVVLPALVRHAVLRLPGTTLAIASLGFLGLGASPPTPEWGLILSGAVDYAQRAPWAVVSSASALVLVSVLAVSLTSLPPRARRKCPR</sequence>
<dbReference type="Pfam" id="PF00528">
    <property type="entry name" value="BPD_transp_1"/>
    <property type="match status" value="2"/>
</dbReference>